<feature type="domain" description="3'-5' exonuclease" evidence="1">
    <location>
        <begin position="18"/>
        <end position="186"/>
    </location>
</feature>
<reference evidence="2" key="1">
    <citation type="submission" date="2021-02" db="EMBL/GenBank/DDBJ databases">
        <authorList>
            <person name="Nowell W R."/>
        </authorList>
    </citation>
    <scope>NUCLEOTIDE SEQUENCE</scope>
    <source>
        <strain evidence="2">Ploen Becks lab</strain>
    </source>
</reference>
<accession>A0A814G5X2</accession>
<dbReference type="Pfam" id="PF01612">
    <property type="entry name" value="DNA_pol_A_exo1"/>
    <property type="match status" value="1"/>
</dbReference>
<dbReference type="GO" id="GO:0008408">
    <property type="term" value="F:3'-5' exonuclease activity"/>
    <property type="evidence" value="ECO:0007669"/>
    <property type="project" value="InterPro"/>
</dbReference>
<organism evidence="2 3">
    <name type="scientific">Brachionus calyciflorus</name>
    <dbReference type="NCBI Taxonomy" id="104777"/>
    <lineage>
        <taxon>Eukaryota</taxon>
        <taxon>Metazoa</taxon>
        <taxon>Spiralia</taxon>
        <taxon>Gnathifera</taxon>
        <taxon>Rotifera</taxon>
        <taxon>Eurotatoria</taxon>
        <taxon>Monogononta</taxon>
        <taxon>Pseudotrocha</taxon>
        <taxon>Ploima</taxon>
        <taxon>Brachionidae</taxon>
        <taxon>Brachionus</taxon>
    </lineage>
</organism>
<evidence type="ECO:0000313" key="3">
    <source>
        <dbReference type="Proteomes" id="UP000663879"/>
    </source>
</evidence>
<dbReference type="GO" id="GO:0003676">
    <property type="term" value="F:nucleic acid binding"/>
    <property type="evidence" value="ECO:0007669"/>
    <property type="project" value="InterPro"/>
</dbReference>
<dbReference type="Proteomes" id="UP000663879">
    <property type="component" value="Unassembled WGS sequence"/>
</dbReference>
<protein>
    <recommendedName>
        <fullName evidence="1">3'-5' exonuclease domain-containing protein</fullName>
    </recommendedName>
</protein>
<dbReference type="PANTHER" id="PTHR46628">
    <property type="entry name" value="PIRNA BIOGENESIS PROTEIN EXD1"/>
    <property type="match status" value="1"/>
</dbReference>
<gene>
    <name evidence="2" type="ORF">OXX778_LOCUS15830</name>
</gene>
<dbReference type="AlphaFoldDB" id="A0A814G5X2"/>
<dbReference type="InterPro" id="IPR002562">
    <property type="entry name" value="3'-5'_exonuclease_dom"/>
</dbReference>
<dbReference type="Gene3D" id="3.30.420.10">
    <property type="entry name" value="Ribonuclease H-like superfamily/Ribonuclease H"/>
    <property type="match status" value="1"/>
</dbReference>
<dbReference type="InterPro" id="IPR036397">
    <property type="entry name" value="RNaseH_sf"/>
</dbReference>
<keyword evidence="3" id="KW-1185">Reference proteome</keyword>
<dbReference type="GO" id="GO:0034587">
    <property type="term" value="P:piRNA processing"/>
    <property type="evidence" value="ECO:0007669"/>
    <property type="project" value="TreeGrafter"/>
</dbReference>
<comment type="caution">
    <text evidence="2">The sequence shown here is derived from an EMBL/GenBank/DDBJ whole genome shotgun (WGS) entry which is preliminary data.</text>
</comment>
<dbReference type="OrthoDB" id="26838at2759"/>
<evidence type="ECO:0000259" key="1">
    <source>
        <dbReference type="Pfam" id="PF01612"/>
    </source>
</evidence>
<proteinExistence type="predicted"/>
<dbReference type="SUPFAM" id="SSF53098">
    <property type="entry name" value="Ribonuclease H-like"/>
    <property type="match status" value="1"/>
</dbReference>
<dbReference type="GO" id="GO:1990923">
    <property type="term" value="C:PET complex"/>
    <property type="evidence" value="ECO:0007669"/>
    <property type="project" value="TreeGrafter"/>
</dbReference>
<dbReference type="InterPro" id="IPR012337">
    <property type="entry name" value="RNaseH-like_sf"/>
</dbReference>
<evidence type="ECO:0000313" key="2">
    <source>
        <dbReference type="EMBL" id="CAF0989339.1"/>
    </source>
</evidence>
<sequence length="227" mass="26589">MEYIIIENSIDISKFKNDNFDELSVDIEGDNLCRDGKIYTIQVYSPKSNKFYLFDCTKLSVSEVQSGLDGIFSSYLIKKYFFDCRSDVDALYHQYKIQLNNVIDVQLFEVGFRKCSGIARTNFYSGLYKTLEKYSYEVGISMTELQIKDKISNQFRSKIYDINLNDPDVLKYLAIDVIYLPKLYNLFFRKIGHGNVFRSIQNETDKRTKIWMKPIFKNDRSNAISAI</sequence>
<dbReference type="EMBL" id="CAJNOC010003581">
    <property type="protein sequence ID" value="CAF0989339.1"/>
    <property type="molecule type" value="Genomic_DNA"/>
</dbReference>
<dbReference type="PANTHER" id="PTHR46628:SF1">
    <property type="entry name" value="PIRNA BIOGENESIS PROTEIN EXD1"/>
    <property type="match status" value="1"/>
</dbReference>
<name>A0A814G5X2_9BILA</name>
<dbReference type="InterPro" id="IPR052144">
    <property type="entry name" value="piRNA_biogenesis_EXD1"/>
</dbReference>